<dbReference type="PANTHER" id="PTHR30501">
    <property type="entry name" value="UPF0597 PROTEIN YHAM"/>
    <property type="match status" value="1"/>
</dbReference>
<dbReference type="GO" id="GO:0019450">
    <property type="term" value="P:L-cysteine catabolic process to pyruvate"/>
    <property type="evidence" value="ECO:0007669"/>
    <property type="project" value="TreeGrafter"/>
</dbReference>
<name>A0A645AMS2_9ZZZZ</name>
<evidence type="ECO:0000313" key="1">
    <source>
        <dbReference type="EMBL" id="MPM54216.1"/>
    </source>
</evidence>
<dbReference type="EMBL" id="VSSQ01014702">
    <property type="protein sequence ID" value="MPM54216.1"/>
    <property type="molecule type" value="Genomic_DNA"/>
</dbReference>
<sequence>MLKRRNLYGSDTLQEKSGDLKELVVALGGPEPSAIAFVAAKAREVLGEEPISYVVRCRGNIVKNVKGVAAPNSGNGRGIDTVAILGIVGGASKELAVLKFVTQAP</sequence>
<protein>
    <submittedName>
        <fullName evidence="1">Uncharacterized protein</fullName>
    </submittedName>
</protein>
<dbReference type="AlphaFoldDB" id="A0A645AMS2"/>
<organism evidence="1">
    <name type="scientific">bioreactor metagenome</name>
    <dbReference type="NCBI Taxonomy" id="1076179"/>
    <lineage>
        <taxon>unclassified sequences</taxon>
        <taxon>metagenomes</taxon>
        <taxon>ecological metagenomes</taxon>
    </lineage>
</organism>
<comment type="caution">
    <text evidence="1">The sequence shown here is derived from an EMBL/GenBank/DDBJ whole genome shotgun (WGS) entry which is preliminary data.</text>
</comment>
<proteinExistence type="predicted"/>
<dbReference type="GO" id="GO:0080146">
    <property type="term" value="F:L-cysteine desulfhydrase activity"/>
    <property type="evidence" value="ECO:0007669"/>
    <property type="project" value="TreeGrafter"/>
</dbReference>
<dbReference type="InterPro" id="IPR021144">
    <property type="entry name" value="UPF0597"/>
</dbReference>
<accession>A0A645AMS2</accession>
<dbReference type="PANTHER" id="PTHR30501:SF2">
    <property type="entry name" value="UPF0597 PROTEIN YHAM"/>
    <property type="match status" value="1"/>
</dbReference>
<gene>
    <name evidence="1" type="ORF">SDC9_100990</name>
</gene>
<reference evidence="1" key="1">
    <citation type="submission" date="2019-08" db="EMBL/GenBank/DDBJ databases">
        <authorList>
            <person name="Kucharzyk K."/>
            <person name="Murdoch R.W."/>
            <person name="Higgins S."/>
            <person name="Loffler F."/>
        </authorList>
    </citation>
    <scope>NUCLEOTIDE SEQUENCE</scope>
</reference>